<organism evidence="2 3">
    <name type="scientific">Pseudomonas chlororaphis subsp. aureofaciens</name>
    <dbReference type="NCBI Taxonomy" id="587851"/>
    <lineage>
        <taxon>Bacteria</taxon>
        <taxon>Pseudomonadati</taxon>
        <taxon>Pseudomonadota</taxon>
        <taxon>Gammaproteobacteria</taxon>
        <taxon>Pseudomonadales</taxon>
        <taxon>Pseudomonadaceae</taxon>
        <taxon>Pseudomonas</taxon>
    </lineage>
</organism>
<reference evidence="2 3" key="1">
    <citation type="submission" date="2018-03" db="EMBL/GenBank/DDBJ databases">
        <title>Diversity of phytobeneficial traits revealed by whole-genome analysis of worldwide-isolated phenazine-producing Pseudomonas spp.</title>
        <authorList>
            <person name="Biessy A."/>
            <person name="Novinscak A."/>
            <person name="Blom J."/>
            <person name="Leger G."/>
            <person name="Thomashow L.S."/>
            <person name="Cazorla F.M."/>
            <person name="Josic D."/>
            <person name="Filion M."/>
        </authorList>
    </citation>
    <scope>NUCLEOTIDE SEQUENCE [LARGE SCALE GENOMIC DNA]</scope>
    <source>
        <strain evidence="2 3">ChPhzS24</strain>
    </source>
</reference>
<gene>
    <name evidence="2" type="ORF">C4K07_0047</name>
</gene>
<dbReference type="GO" id="GO:0004803">
    <property type="term" value="F:transposase activity"/>
    <property type="evidence" value="ECO:0007669"/>
    <property type="project" value="InterPro"/>
</dbReference>
<accession>A0AAD1E477</accession>
<evidence type="ECO:0000313" key="2">
    <source>
        <dbReference type="EMBL" id="AZE26870.1"/>
    </source>
</evidence>
<sequence length="152" mass="17523">MPSKPHAHRLRTGRYSQPGQIYVLTSVTQNREPLFSDFHSGRLAVAAFKQAEQEQLAHSLAFVVMPDHFHWLVELHGSTLPVLMGRTRSRICVSLNRQRRRKGAVWQRGYHDRGIRKEEDLQAVARYIVANPLRAGLVKRVGDYSLWDAIWV</sequence>
<dbReference type="InterPro" id="IPR002686">
    <property type="entry name" value="Transposase_17"/>
</dbReference>
<proteinExistence type="predicted"/>
<dbReference type="SMART" id="SM01321">
    <property type="entry name" value="Y1_Tnp"/>
    <property type="match status" value="1"/>
</dbReference>
<dbReference type="InterPro" id="IPR036515">
    <property type="entry name" value="Transposase_17_sf"/>
</dbReference>
<dbReference type="PANTHER" id="PTHR36966">
    <property type="entry name" value="REP-ASSOCIATED TYROSINE TRANSPOSASE"/>
    <property type="match status" value="1"/>
</dbReference>
<dbReference type="PANTHER" id="PTHR36966:SF1">
    <property type="entry name" value="REP-ASSOCIATED TYROSINE TRANSPOSASE"/>
    <property type="match status" value="1"/>
</dbReference>
<feature type="domain" description="Transposase IS200-like" evidence="1">
    <location>
        <begin position="17"/>
        <end position="131"/>
    </location>
</feature>
<dbReference type="SUPFAM" id="SSF143422">
    <property type="entry name" value="Transposase IS200-like"/>
    <property type="match status" value="1"/>
</dbReference>
<dbReference type="AlphaFoldDB" id="A0AAD1E477"/>
<dbReference type="NCBIfam" id="NF047646">
    <property type="entry name" value="REP_Tyr_transpos"/>
    <property type="match status" value="1"/>
</dbReference>
<dbReference type="RefSeq" id="WP_009046251.1">
    <property type="nucleotide sequence ID" value="NZ_CP027719.1"/>
</dbReference>
<dbReference type="EMBL" id="CP027750">
    <property type="protein sequence ID" value="AZE26870.1"/>
    <property type="molecule type" value="Genomic_DNA"/>
</dbReference>
<dbReference type="Proteomes" id="UP000280455">
    <property type="component" value="Chromosome"/>
</dbReference>
<name>A0AAD1E477_9PSED</name>
<dbReference type="InterPro" id="IPR052715">
    <property type="entry name" value="RAYT_transposase"/>
</dbReference>
<dbReference type="GO" id="GO:0043565">
    <property type="term" value="F:sequence-specific DNA binding"/>
    <property type="evidence" value="ECO:0007669"/>
    <property type="project" value="TreeGrafter"/>
</dbReference>
<evidence type="ECO:0000259" key="1">
    <source>
        <dbReference type="SMART" id="SM01321"/>
    </source>
</evidence>
<protein>
    <submittedName>
        <fullName evidence="2">Transposase</fullName>
    </submittedName>
</protein>
<dbReference type="Gene3D" id="3.30.70.1290">
    <property type="entry name" value="Transposase IS200-like"/>
    <property type="match status" value="1"/>
</dbReference>
<dbReference type="Pfam" id="PF01797">
    <property type="entry name" value="Y1_Tnp"/>
    <property type="match status" value="1"/>
</dbReference>
<dbReference type="GO" id="GO:0006313">
    <property type="term" value="P:DNA transposition"/>
    <property type="evidence" value="ECO:0007669"/>
    <property type="project" value="InterPro"/>
</dbReference>
<evidence type="ECO:0000313" key="3">
    <source>
        <dbReference type="Proteomes" id="UP000280455"/>
    </source>
</evidence>